<feature type="transmembrane region" description="Helical" evidence="6">
    <location>
        <begin position="216"/>
        <end position="235"/>
    </location>
</feature>
<comment type="subcellular location">
    <subcellularLocation>
        <location evidence="1">Membrane</location>
        <topology evidence="1">Multi-pass membrane protein</topology>
    </subcellularLocation>
</comment>
<dbReference type="STRING" id="490622.A0A395NJ90"/>
<comment type="caution">
    <text evidence="8">The sequence shown here is derived from an EMBL/GenBank/DDBJ whole genome shotgun (WGS) entry which is preliminary data.</text>
</comment>
<dbReference type="EMBL" id="PXOA01000395">
    <property type="protein sequence ID" value="RFU75984.1"/>
    <property type="molecule type" value="Genomic_DNA"/>
</dbReference>
<keyword evidence="3 6" id="KW-0812">Transmembrane</keyword>
<protein>
    <submittedName>
        <fullName evidence="8">Integral membrane, mpv17 pmp22 family</fullName>
    </submittedName>
</protein>
<evidence type="ECO:0000256" key="2">
    <source>
        <dbReference type="ARBA" id="ARBA00006824"/>
    </source>
</evidence>
<evidence type="ECO:0000313" key="8">
    <source>
        <dbReference type="EMBL" id="RFU75984.1"/>
    </source>
</evidence>
<evidence type="ECO:0000256" key="5">
    <source>
        <dbReference type="ARBA" id="ARBA00023136"/>
    </source>
</evidence>
<gene>
    <name evidence="8" type="ORF">TARUN_6268</name>
</gene>
<keyword evidence="9" id="KW-1185">Reference proteome</keyword>
<reference evidence="8 9" key="1">
    <citation type="journal article" date="2018" name="PLoS Pathog.">
        <title>Evolution of structural diversity of trichothecenes, a family of toxins produced by plant pathogenic and entomopathogenic fungi.</title>
        <authorList>
            <person name="Proctor R.H."/>
            <person name="McCormick S.P."/>
            <person name="Kim H.S."/>
            <person name="Cardoza R.E."/>
            <person name="Stanley A.M."/>
            <person name="Lindo L."/>
            <person name="Kelly A."/>
            <person name="Brown D.W."/>
            <person name="Lee T."/>
            <person name="Vaughan M.M."/>
            <person name="Alexander N.J."/>
            <person name="Busman M."/>
            <person name="Gutierrez S."/>
        </authorList>
    </citation>
    <scope>NUCLEOTIDE SEQUENCE [LARGE SCALE GENOMIC DNA]</scope>
    <source>
        <strain evidence="8 9">IBT 40837</strain>
    </source>
</reference>
<evidence type="ECO:0000256" key="1">
    <source>
        <dbReference type="ARBA" id="ARBA00004141"/>
    </source>
</evidence>
<dbReference type="Proteomes" id="UP000266272">
    <property type="component" value="Unassembled WGS sequence"/>
</dbReference>
<dbReference type="Pfam" id="PF04117">
    <property type="entry name" value="Mpv17_PMP22"/>
    <property type="match status" value="1"/>
</dbReference>
<name>A0A395NJ90_TRIAR</name>
<dbReference type="PANTHER" id="PTHR11266:SF80">
    <property type="entry name" value="PEROXISOMAL MEMBRANE PROTEIN 2"/>
    <property type="match status" value="1"/>
</dbReference>
<accession>A0A395NJ90</accession>
<evidence type="ECO:0000256" key="6">
    <source>
        <dbReference type="RuleBase" id="RU363053"/>
    </source>
</evidence>
<evidence type="ECO:0000256" key="7">
    <source>
        <dbReference type="SAM" id="MobiDB-lite"/>
    </source>
</evidence>
<feature type="transmembrane region" description="Helical" evidence="6">
    <location>
        <begin position="48"/>
        <end position="69"/>
    </location>
</feature>
<organism evidence="8 9">
    <name type="scientific">Trichoderma arundinaceum</name>
    <dbReference type="NCBI Taxonomy" id="490622"/>
    <lineage>
        <taxon>Eukaryota</taxon>
        <taxon>Fungi</taxon>
        <taxon>Dikarya</taxon>
        <taxon>Ascomycota</taxon>
        <taxon>Pezizomycotina</taxon>
        <taxon>Sordariomycetes</taxon>
        <taxon>Hypocreomycetidae</taxon>
        <taxon>Hypocreales</taxon>
        <taxon>Hypocreaceae</taxon>
        <taxon>Trichoderma</taxon>
    </lineage>
</organism>
<comment type="similarity">
    <text evidence="2 6">Belongs to the peroxisomal membrane protein PXMP2/4 family.</text>
</comment>
<feature type="transmembrane region" description="Helical" evidence="6">
    <location>
        <begin position="187"/>
        <end position="209"/>
    </location>
</feature>
<dbReference type="GO" id="GO:0005778">
    <property type="term" value="C:peroxisomal membrane"/>
    <property type="evidence" value="ECO:0007669"/>
    <property type="project" value="TreeGrafter"/>
</dbReference>
<evidence type="ECO:0000256" key="4">
    <source>
        <dbReference type="ARBA" id="ARBA00022989"/>
    </source>
</evidence>
<evidence type="ECO:0000256" key="3">
    <source>
        <dbReference type="ARBA" id="ARBA00022692"/>
    </source>
</evidence>
<dbReference type="PANTHER" id="PTHR11266">
    <property type="entry name" value="PEROXISOMAL MEMBRANE PROTEIN 2, PXMP2 MPV17"/>
    <property type="match status" value="1"/>
</dbReference>
<dbReference type="AlphaFoldDB" id="A0A395NJ90"/>
<proteinExistence type="inferred from homology"/>
<keyword evidence="5 6" id="KW-0472">Membrane</keyword>
<dbReference type="OrthoDB" id="10267969at2759"/>
<dbReference type="InterPro" id="IPR007248">
    <property type="entry name" value="Mpv17_PMP22"/>
</dbReference>
<evidence type="ECO:0000313" key="9">
    <source>
        <dbReference type="Proteomes" id="UP000266272"/>
    </source>
</evidence>
<keyword evidence="4 6" id="KW-1133">Transmembrane helix</keyword>
<sequence length="236" mass="25205">MAPSPIVQATLQSSLLAALSNILAQAIAAHRNNVSKFLGPSFIRALGFGVRLNVAFSALMFQFVVFTIVSTPPNFLWQDFLESAFPAYPSPPASKSPDSKKSPSSSSPPPKLSLTNTILKFVLDQTVGAALNTLLFSTFTRSLRHAMLDAPRITSLPSAAKYWSSAGAVDFTAVDFALVWAEAKAEFWPFIIAGAKLWPAVSLVNFTLIKSVQGRNLVGALAGVAWGVYVSLAMAN</sequence>
<feature type="region of interest" description="Disordered" evidence="7">
    <location>
        <begin position="92"/>
        <end position="111"/>
    </location>
</feature>